<reference evidence="5" key="2">
    <citation type="submission" date="2020-06" db="EMBL/GenBank/DDBJ databases">
        <title>REHAB project genomes.</title>
        <authorList>
            <person name="Shaw L.P."/>
        </authorList>
    </citation>
    <scope>NUCLEOTIDE SEQUENCE [LARGE SCALE GENOMIC DNA]</scope>
    <source>
        <strain evidence="5">RHBSTW-00370</strain>
    </source>
</reference>
<feature type="transmembrane region" description="Helical" evidence="1">
    <location>
        <begin position="48"/>
        <end position="68"/>
    </location>
</feature>
<name>A0A0D7LXX0_CITFR</name>
<evidence type="ECO:0000256" key="1">
    <source>
        <dbReference type="SAM" id="Phobius"/>
    </source>
</evidence>
<reference evidence="2" key="5">
    <citation type="submission" date="2024-02" db="EMBL/GenBank/DDBJ databases">
        <authorList>
            <consortium name="Clinical and Environmental Microbiology Branch: Whole genome sequencing antimicrobial resistance pathogens in the healthcare setting"/>
        </authorList>
    </citation>
    <scope>NUCLEOTIDE SEQUENCE</scope>
    <source>
        <strain evidence="2">Whole organism</strain>
    </source>
</reference>
<evidence type="ECO:0000313" key="3">
    <source>
        <dbReference type="EMBL" id="HBH7040566.1"/>
    </source>
</evidence>
<evidence type="ECO:0000313" key="5">
    <source>
        <dbReference type="Proteomes" id="UP000512222"/>
    </source>
</evidence>
<reference evidence="4" key="3">
    <citation type="journal article" date="2021" name="Microb. Genom.">
        <title>A genomic epidemiological study shows that prevalence of antimicrobial resistance in Enterobacterales is associated with the livestock host, as well as antimicrobial usage.</title>
        <authorList>
            <person name="AbuOun M."/>
            <person name="Jones H."/>
            <person name="Stubberfield E."/>
            <person name="Gilson D."/>
            <person name="Shaw L.P."/>
            <person name="Hubbard A.T.M."/>
            <person name="Chau K.K."/>
            <person name="Sebra R."/>
            <person name="Peto T.E.A."/>
            <person name="Crook D.W."/>
            <person name="Read D.S."/>
            <person name="Gweon H.S."/>
            <person name="Walker A.S."/>
            <person name="Stoesser N."/>
            <person name="Smith R.P."/>
            <person name="Anjum M.F."/>
            <person name="On Behalf Of The Rehab Consortium."/>
        </authorList>
    </citation>
    <scope>NUCLEOTIDE SEQUENCE</scope>
    <source>
        <strain evidence="4">RHBSTW-00370</strain>
    </source>
</reference>
<evidence type="ECO:0000313" key="4">
    <source>
        <dbReference type="EMBL" id="QLV30596.1"/>
    </source>
</evidence>
<protein>
    <submittedName>
        <fullName evidence="3">Uncharacterized protein</fullName>
    </submittedName>
</protein>
<organism evidence="3 6">
    <name type="scientific">Citrobacter freundii</name>
    <dbReference type="NCBI Taxonomy" id="546"/>
    <lineage>
        <taxon>Bacteria</taxon>
        <taxon>Pseudomonadati</taxon>
        <taxon>Pseudomonadota</taxon>
        <taxon>Gammaproteobacteria</taxon>
        <taxon>Enterobacterales</taxon>
        <taxon>Enterobacteriaceae</taxon>
        <taxon>Citrobacter</taxon>
        <taxon>Citrobacter freundii complex</taxon>
    </lineage>
</organism>
<dbReference type="AlphaFoldDB" id="A0A0D7LXX0"/>
<keyword evidence="1" id="KW-0812">Transmembrane</keyword>
<sequence length="133" mass="15453">MATESDNVTEDEMLRHGLLRHTLASWRFILLFSLAPMVWVLFAAPPGILRAIIALLCAIVWFGCWRLWLDERYFSLITAHNNVQAGDALCFIWRRERLKTLTLADRQSGALQQCRYTLRLVIVLWAVWLVLLV</sequence>
<accession>A0A0D7LXX0</accession>
<evidence type="ECO:0000313" key="2">
    <source>
        <dbReference type="EMBL" id="EMM7459321.1"/>
    </source>
</evidence>
<dbReference type="EMBL" id="DAESCB010000001">
    <property type="protein sequence ID" value="HBH7040566.1"/>
    <property type="molecule type" value="Genomic_DNA"/>
</dbReference>
<keyword evidence="1" id="KW-0472">Membrane</keyword>
<reference evidence="3" key="1">
    <citation type="journal article" date="2018" name="Genome Biol.">
        <title>SKESA: strategic k-mer extension for scrupulous assemblies.</title>
        <authorList>
            <person name="Souvorov A."/>
            <person name="Agarwala R."/>
            <person name="Lipman D.J."/>
        </authorList>
    </citation>
    <scope>NUCLEOTIDE SEQUENCE</scope>
    <source>
        <strain evidence="3">91871</strain>
    </source>
</reference>
<dbReference type="RefSeq" id="WP_044710836.1">
    <property type="nucleotide sequence ID" value="NZ_AP028314.1"/>
</dbReference>
<dbReference type="Proteomes" id="UP001169574">
    <property type="component" value="Unassembled WGS sequence"/>
</dbReference>
<dbReference type="EMBL" id="CP056573">
    <property type="protein sequence ID" value="QLV30596.1"/>
    <property type="molecule type" value="Genomic_DNA"/>
</dbReference>
<dbReference type="EMBL" id="ABLGCN030000011">
    <property type="protein sequence ID" value="EMM7459321.1"/>
    <property type="molecule type" value="Genomic_DNA"/>
</dbReference>
<evidence type="ECO:0000313" key="6">
    <source>
        <dbReference type="Proteomes" id="UP000885148"/>
    </source>
</evidence>
<dbReference type="Proteomes" id="UP000885148">
    <property type="component" value="Unassembled WGS sequence"/>
</dbReference>
<dbReference type="Proteomes" id="UP000512222">
    <property type="component" value="Chromosome"/>
</dbReference>
<gene>
    <name evidence="4" type="ORF">HV178_11655</name>
    <name evidence="3" type="ORF">KV121_000557</name>
    <name evidence="2" type="ORF">P7U51_003881</name>
</gene>
<feature type="transmembrane region" description="Helical" evidence="1">
    <location>
        <begin position="23"/>
        <end position="42"/>
    </location>
</feature>
<feature type="transmembrane region" description="Helical" evidence="1">
    <location>
        <begin position="116"/>
        <end position="132"/>
    </location>
</feature>
<keyword evidence="1" id="KW-1133">Transmembrane helix</keyword>
<reference evidence="3" key="4">
    <citation type="submission" date="2021-07" db="EMBL/GenBank/DDBJ databases">
        <authorList>
            <consortium name="NCBI Pathogen Detection Project"/>
        </authorList>
    </citation>
    <scope>NUCLEOTIDE SEQUENCE</scope>
    <source>
        <strain evidence="3">91871</strain>
    </source>
</reference>
<proteinExistence type="predicted"/>
<dbReference type="OrthoDB" id="6485698at2"/>